<dbReference type="EMBL" id="OV121136">
    <property type="protein sequence ID" value="CAH0556752.1"/>
    <property type="molecule type" value="Genomic_DNA"/>
</dbReference>
<accession>A0A9P0B8U3</accession>
<dbReference type="InterPro" id="IPR003690">
    <property type="entry name" value="MTERF"/>
</dbReference>
<sequence length="347" mass="40676">MFRKAIYSGNFAKTLINNSFSNVAVITNKEVIPTNSNVDKSKEINSDLELKEKLEFEIHIEDLNEIDTYLKPTFNFASYINKSPILQEFFKLGVDLYKFEKNQDVAKFILSLNYENDVHKFVEFFNDLNISHESLGKIITKNPYILKENIEDLVVRINYLKCKKFTPEMITRIVESNPFWLSYTTQQIDQMLGFFQKHFTLKGDEVRSLTVTCPKLITFKERTVKVNTFAIHEEMGFSTEEVKGMLLKKPKLFMRDQRNVLKTFEYLHNEMNISLDQIVDEPGVLTCRCNRLRERHKFLKKLERDQFDPKKPMYVSLTTLVSSPDADFATEVAKSSVQIYNEFLKSI</sequence>
<dbReference type="InterPro" id="IPR038538">
    <property type="entry name" value="MTERF_sf"/>
</dbReference>
<dbReference type="PANTHER" id="PTHR13068:SF112">
    <property type="entry name" value="TRANSCRIPTION TERMINATION FACTOR 3, MITOCHONDRIAL"/>
    <property type="match status" value="1"/>
</dbReference>
<comment type="similarity">
    <text evidence="1">Belongs to the mTERF family.</text>
</comment>
<evidence type="ECO:0008006" key="5">
    <source>
        <dbReference type="Google" id="ProtNLM"/>
    </source>
</evidence>
<gene>
    <name evidence="3" type="ORF">MELIAE_LOCUS7628</name>
</gene>
<dbReference type="Pfam" id="PF02536">
    <property type="entry name" value="mTERF"/>
    <property type="match status" value="1"/>
</dbReference>
<reference evidence="3" key="1">
    <citation type="submission" date="2021-12" db="EMBL/GenBank/DDBJ databases">
        <authorList>
            <person name="King R."/>
        </authorList>
    </citation>
    <scope>NUCLEOTIDE SEQUENCE</scope>
</reference>
<evidence type="ECO:0000256" key="1">
    <source>
        <dbReference type="ARBA" id="ARBA00007692"/>
    </source>
</evidence>
<keyword evidence="4" id="KW-1185">Reference proteome</keyword>
<dbReference type="Gene3D" id="1.25.70.10">
    <property type="entry name" value="Transcription termination factor 3, mitochondrial"/>
    <property type="match status" value="1"/>
</dbReference>
<dbReference type="GO" id="GO:0006390">
    <property type="term" value="P:mitochondrial transcription"/>
    <property type="evidence" value="ECO:0007669"/>
    <property type="project" value="TreeGrafter"/>
</dbReference>
<dbReference type="GO" id="GO:0061668">
    <property type="term" value="P:mitochondrial ribosome assembly"/>
    <property type="evidence" value="ECO:0007669"/>
    <property type="project" value="TreeGrafter"/>
</dbReference>
<dbReference type="GO" id="GO:0003676">
    <property type="term" value="F:nucleic acid binding"/>
    <property type="evidence" value="ECO:0007669"/>
    <property type="project" value="InterPro"/>
</dbReference>
<name>A0A9P0B8U3_BRAAE</name>
<proteinExistence type="inferred from homology"/>
<keyword evidence="2" id="KW-0809">Transit peptide</keyword>
<evidence type="ECO:0000256" key="2">
    <source>
        <dbReference type="ARBA" id="ARBA00022946"/>
    </source>
</evidence>
<dbReference type="PANTHER" id="PTHR13068">
    <property type="entry name" value="CGI-12 PROTEIN-RELATED"/>
    <property type="match status" value="1"/>
</dbReference>
<evidence type="ECO:0000313" key="4">
    <source>
        <dbReference type="Proteomes" id="UP001154078"/>
    </source>
</evidence>
<dbReference type="AlphaFoldDB" id="A0A9P0B8U3"/>
<evidence type="ECO:0000313" key="3">
    <source>
        <dbReference type="EMBL" id="CAH0556752.1"/>
    </source>
</evidence>
<dbReference type="Proteomes" id="UP001154078">
    <property type="component" value="Chromosome 5"/>
</dbReference>
<dbReference type="SMART" id="SM00733">
    <property type="entry name" value="Mterf"/>
    <property type="match status" value="5"/>
</dbReference>
<organism evidence="3 4">
    <name type="scientific">Brassicogethes aeneus</name>
    <name type="common">Rape pollen beetle</name>
    <name type="synonym">Meligethes aeneus</name>
    <dbReference type="NCBI Taxonomy" id="1431903"/>
    <lineage>
        <taxon>Eukaryota</taxon>
        <taxon>Metazoa</taxon>
        <taxon>Ecdysozoa</taxon>
        <taxon>Arthropoda</taxon>
        <taxon>Hexapoda</taxon>
        <taxon>Insecta</taxon>
        <taxon>Pterygota</taxon>
        <taxon>Neoptera</taxon>
        <taxon>Endopterygota</taxon>
        <taxon>Coleoptera</taxon>
        <taxon>Polyphaga</taxon>
        <taxon>Cucujiformia</taxon>
        <taxon>Nitidulidae</taxon>
        <taxon>Meligethinae</taxon>
        <taxon>Brassicogethes</taxon>
    </lineage>
</organism>
<dbReference type="GO" id="GO:0005739">
    <property type="term" value="C:mitochondrion"/>
    <property type="evidence" value="ECO:0007669"/>
    <property type="project" value="TreeGrafter"/>
</dbReference>
<dbReference type="OrthoDB" id="637682at2759"/>
<protein>
    <recommendedName>
        <fullName evidence="5">mTERF domain-containing protein 1, mitochondrial</fullName>
    </recommendedName>
</protein>